<evidence type="ECO:0000313" key="3">
    <source>
        <dbReference type="Proteomes" id="UP000198379"/>
    </source>
</evidence>
<gene>
    <name evidence="2" type="ORF">SAMN06265376_1126</name>
</gene>
<keyword evidence="1" id="KW-1133">Transmembrane helix</keyword>
<keyword evidence="3" id="KW-1185">Reference proteome</keyword>
<dbReference type="AlphaFoldDB" id="A0A239DPV1"/>
<dbReference type="EMBL" id="FZNY01000012">
    <property type="protein sequence ID" value="SNS34530.1"/>
    <property type="molecule type" value="Genomic_DNA"/>
</dbReference>
<keyword evidence="1" id="KW-0812">Transmembrane</keyword>
<accession>A0A239DPV1</accession>
<name>A0A239DPV1_9FLAO</name>
<organism evidence="2 3">
    <name type="scientific">Dokdonia pacifica</name>
    <dbReference type="NCBI Taxonomy" id="1627892"/>
    <lineage>
        <taxon>Bacteria</taxon>
        <taxon>Pseudomonadati</taxon>
        <taxon>Bacteroidota</taxon>
        <taxon>Flavobacteriia</taxon>
        <taxon>Flavobacteriales</taxon>
        <taxon>Flavobacteriaceae</taxon>
        <taxon>Dokdonia</taxon>
    </lineage>
</organism>
<dbReference type="RefSeq" id="WP_089373865.1">
    <property type="nucleotide sequence ID" value="NZ_BMEP01000011.1"/>
</dbReference>
<protein>
    <submittedName>
        <fullName evidence="2">Uncharacterized protein</fullName>
    </submittedName>
</protein>
<evidence type="ECO:0000256" key="1">
    <source>
        <dbReference type="SAM" id="Phobius"/>
    </source>
</evidence>
<reference evidence="2 3" key="1">
    <citation type="submission" date="2017-06" db="EMBL/GenBank/DDBJ databases">
        <authorList>
            <person name="Kim H.J."/>
            <person name="Triplett B.A."/>
        </authorList>
    </citation>
    <scope>NUCLEOTIDE SEQUENCE [LARGE SCALE GENOMIC DNA]</scope>
    <source>
        <strain evidence="2 3">DSM 25597</strain>
    </source>
</reference>
<feature type="transmembrane region" description="Helical" evidence="1">
    <location>
        <begin position="25"/>
        <end position="47"/>
    </location>
</feature>
<sequence length="116" mass="13280">MGFLTGYKIITILLKIYRSIKDKEYFTKAVFFLIIGIPFSVNFYFFPDTAENIKIYDAFTDSLSKDITSIIGMILFFLLFKIILPIFYACILIGSLGGLLLSPYNFILGIIDLDFD</sequence>
<proteinExistence type="predicted"/>
<dbReference type="Proteomes" id="UP000198379">
    <property type="component" value="Unassembled WGS sequence"/>
</dbReference>
<keyword evidence="1" id="KW-0472">Membrane</keyword>
<feature type="transmembrane region" description="Helical" evidence="1">
    <location>
        <begin position="91"/>
        <end position="111"/>
    </location>
</feature>
<evidence type="ECO:0000313" key="2">
    <source>
        <dbReference type="EMBL" id="SNS34530.1"/>
    </source>
</evidence>
<feature type="transmembrane region" description="Helical" evidence="1">
    <location>
        <begin position="67"/>
        <end position="84"/>
    </location>
</feature>